<organism evidence="2 3">
    <name type="scientific">Xenorhabdus szentirmaii DSM 16338</name>
    <dbReference type="NCBI Taxonomy" id="1427518"/>
    <lineage>
        <taxon>Bacteria</taxon>
        <taxon>Pseudomonadati</taxon>
        <taxon>Pseudomonadota</taxon>
        <taxon>Gammaproteobacteria</taxon>
        <taxon>Enterobacterales</taxon>
        <taxon>Morganellaceae</taxon>
        <taxon>Xenorhabdus</taxon>
    </lineage>
</organism>
<evidence type="ECO:0000313" key="3">
    <source>
        <dbReference type="Proteomes" id="UP000019202"/>
    </source>
</evidence>
<dbReference type="Proteomes" id="UP000019202">
    <property type="component" value="Unassembled WGS sequence"/>
</dbReference>
<keyword evidence="3" id="KW-1185">Reference proteome</keyword>
<reference evidence="2" key="1">
    <citation type="submission" date="2013-11" db="EMBL/GenBank/DDBJ databases">
        <title>Draft genome sequence and annotation of the entomopathogenic bacteria, Xenorhabdus cabanillasi strain JM26 and Xenorhabdus szentirmai strain DSM 16338.</title>
        <authorList>
            <person name="Gualtieri M."/>
            <person name="Ogier J.C."/>
            <person name="Pages S."/>
            <person name="Givaudan A."/>
            <person name="Gaudriault S."/>
        </authorList>
    </citation>
    <scope>NUCLEOTIDE SEQUENCE [LARGE SCALE GENOMIC DNA]</scope>
    <source>
        <strain evidence="2">DSM 16338</strain>
    </source>
</reference>
<proteinExistence type="predicted"/>
<dbReference type="EMBL" id="CBXF010000081">
    <property type="protein sequence ID" value="CDL82748.1"/>
    <property type="molecule type" value="Genomic_DNA"/>
</dbReference>
<feature type="compositionally biased region" description="Basic and acidic residues" evidence="1">
    <location>
        <begin position="36"/>
        <end position="47"/>
    </location>
</feature>
<dbReference type="AlphaFoldDB" id="W1IY36"/>
<name>W1IY36_9GAMM</name>
<feature type="region of interest" description="Disordered" evidence="1">
    <location>
        <begin position="27"/>
        <end position="47"/>
    </location>
</feature>
<sequence length="47" mass="5620">MTIPILIFIWSKYRISERFIPVIHDDGDNNIFKQETGNRKQETGNRK</sequence>
<accession>W1IY36</accession>
<comment type="caution">
    <text evidence="2">The sequence shown here is derived from an EMBL/GenBank/DDBJ whole genome shotgun (WGS) entry which is preliminary data.</text>
</comment>
<evidence type="ECO:0000256" key="1">
    <source>
        <dbReference type="SAM" id="MobiDB-lite"/>
    </source>
</evidence>
<gene>
    <name evidence="2" type="ORF">XSR1_230055</name>
</gene>
<evidence type="ECO:0000313" key="2">
    <source>
        <dbReference type="EMBL" id="CDL82748.1"/>
    </source>
</evidence>
<protein>
    <submittedName>
        <fullName evidence="2">Uncharacterized protein</fullName>
    </submittedName>
</protein>